<sequence>MDIDGINDAQILDHELLQLPGLSPVSLEANPHIADELFSQWLSLPETRRLVKSLIDDAKSSTLVNVSKNCTNLNVVCGSALPSVFMNSGTLPLSPQGSPGSPRFSRKKASPSSLQSPLKSVREPKRQLIPQSLTSNEVAGLVIGALLLGATIACPIVDAFIAASHRSIVEW</sequence>
<keyword evidence="3" id="KW-1185">Reference proteome</keyword>
<evidence type="ECO:0000256" key="1">
    <source>
        <dbReference type="SAM" id="MobiDB-lite"/>
    </source>
</evidence>
<name>A0ABM1REL8_CAMSA</name>
<keyword evidence="2" id="KW-1133">Transmembrane helix</keyword>
<dbReference type="RefSeq" id="XP_019097456.1">
    <property type="nucleotide sequence ID" value="XM_019241911.1"/>
</dbReference>
<reference evidence="4" key="2">
    <citation type="submission" date="2025-08" db="UniProtKB">
        <authorList>
            <consortium name="RefSeq"/>
        </authorList>
    </citation>
    <scope>IDENTIFICATION</scope>
    <source>
        <tissue evidence="4">Leaf</tissue>
    </source>
</reference>
<protein>
    <submittedName>
        <fullName evidence="4">Serine/threonine protein phosphatase 2A regulatory subunit B''alpha-like</fullName>
    </submittedName>
</protein>
<dbReference type="Proteomes" id="UP000694864">
    <property type="component" value="Chromosome 20"/>
</dbReference>
<evidence type="ECO:0000313" key="4">
    <source>
        <dbReference type="RefSeq" id="XP_019097456.1"/>
    </source>
</evidence>
<feature type="compositionally biased region" description="Low complexity" evidence="1">
    <location>
        <begin position="92"/>
        <end position="102"/>
    </location>
</feature>
<evidence type="ECO:0000256" key="2">
    <source>
        <dbReference type="SAM" id="Phobius"/>
    </source>
</evidence>
<reference evidence="3" key="1">
    <citation type="journal article" date="2014" name="Nat. Commun.">
        <title>The emerging biofuel crop Camelina sativa retains a highly undifferentiated hexaploid genome structure.</title>
        <authorList>
            <person name="Kagale S."/>
            <person name="Koh C."/>
            <person name="Nixon J."/>
            <person name="Bollina V."/>
            <person name="Clarke W.E."/>
            <person name="Tuteja R."/>
            <person name="Spillane C."/>
            <person name="Robinson S.J."/>
            <person name="Links M.G."/>
            <person name="Clarke C."/>
            <person name="Higgins E.E."/>
            <person name="Huebert T."/>
            <person name="Sharpe A.G."/>
            <person name="Parkin I.A."/>
        </authorList>
    </citation>
    <scope>NUCLEOTIDE SEQUENCE [LARGE SCALE GENOMIC DNA]</scope>
    <source>
        <strain evidence="3">cv. DH55</strain>
    </source>
</reference>
<accession>A0ABM1REL8</accession>
<evidence type="ECO:0000313" key="3">
    <source>
        <dbReference type="Proteomes" id="UP000694864"/>
    </source>
</evidence>
<keyword evidence="2" id="KW-0472">Membrane</keyword>
<feature type="region of interest" description="Disordered" evidence="1">
    <location>
        <begin position="92"/>
        <end position="125"/>
    </location>
</feature>
<feature type="transmembrane region" description="Helical" evidence="2">
    <location>
        <begin position="138"/>
        <end position="161"/>
    </location>
</feature>
<gene>
    <name evidence="4" type="primary">LOC109131218</name>
</gene>
<keyword evidence="2" id="KW-0812">Transmembrane</keyword>
<organism evidence="3 4">
    <name type="scientific">Camelina sativa</name>
    <name type="common">False flax</name>
    <name type="synonym">Myagrum sativum</name>
    <dbReference type="NCBI Taxonomy" id="90675"/>
    <lineage>
        <taxon>Eukaryota</taxon>
        <taxon>Viridiplantae</taxon>
        <taxon>Streptophyta</taxon>
        <taxon>Embryophyta</taxon>
        <taxon>Tracheophyta</taxon>
        <taxon>Spermatophyta</taxon>
        <taxon>Magnoliopsida</taxon>
        <taxon>eudicotyledons</taxon>
        <taxon>Gunneridae</taxon>
        <taxon>Pentapetalae</taxon>
        <taxon>rosids</taxon>
        <taxon>malvids</taxon>
        <taxon>Brassicales</taxon>
        <taxon>Brassicaceae</taxon>
        <taxon>Camelineae</taxon>
        <taxon>Camelina</taxon>
    </lineage>
</organism>
<proteinExistence type="predicted"/>
<dbReference type="GeneID" id="109131218"/>